<dbReference type="ChiTaRS" id="ZNF107">
    <property type="organism name" value="human"/>
</dbReference>
<dbReference type="Proteomes" id="UP000005640">
    <property type="component" value="Chromosome 7"/>
</dbReference>
<sequence>MMESRSVAQAEGQWCDLGSLKPPPSGLKQFSCLNLASSWDYRHAPPCPDCAITHI</sequence>
<dbReference type="HGNC" id="HGNC:12887">
    <property type="gene designation" value="ZNF107"/>
</dbReference>
<dbReference type="AlphaFoldDB" id="C9JSF9"/>
<dbReference type="Antibodypedia" id="55871">
    <property type="antibodies" value="3 antibodies from 3 providers"/>
</dbReference>
<dbReference type="OrthoDB" id="9411774at2759"/>
<dbReference type="MassIVE" id="C9JSF9"/>
<reference evidence="1" key="4">
    <citation type="submission" date="2025-08" db="UniProtKB">
        <authorList>
            <consortium name="Ensembl"/>
        </authorList>
    </citation>
    <scope>IDENTIFICATION</scope>
</reference>
<dbReference type="Bgee" id="ENSG00000196247">
    <property type="expression patterns" value="Expressed in secondary oocyte and 177 other cell types or tissues"/>
</dbReference>
<evidence type="ECO:0000313" key="1">
    <source>
        <dbReference type="Ensembl" id="ENSP00000353234.4"/>
    </source>
</evidence>
<dbReference type="UCSC" id="uc064dxt.1">
    <property type="organism name" value="human"/>
</dbReference>
<reference evidence="1 2" key="2">
    <citation type="journal article" date="2003" name="Nature">
        <title>The DNA sequence of human chromosome 7.</title>
        <authorList>
            <person name="Hillier L.W."/>
            <person name="Fulton R.S."/>
            <person name="Fulton L.A."/>
            <person name="Graves T.A."/>
            <person name="Pepin K.H."/>
            <person name="Wagner-McPherson C."/>
            <person name="Layman D."/>
            <person name="Maas J."/>
            <person name="Jaeger S."/>
            <person name="Walker R."/>
            <person name="Wylie K."/>
            <person name="Sekhon M."/>
            <person name="Becker M.C."/>
            <person name="O'Laughlin M.D."/>
            <person name="Schaller M.E."/>
            <person name="Fewell G.A."/>
            <person name="Delehaunty K.D."/>
            <person name="Miner T.L."/>
            <person name="Nash W.E."/>
            <person name="Cordes M."/>
            <person name="Du H."/>
            <person name="Sun H."/>
            <person name="Edwards J."/>
            <person name="Bradshaw-Cordum H."/>
            <person name="Ali J."/>
            <person name="Andrews S."/>
            <person name="Isak A."/>
            <person name="Vanbrunt A."/>
            <person name="Nguyen C."/>
            <person name="Du F."/>
            <person name="Lamar B."/>
            <person name="Courtney L."/>
            <person name="Kalicki J."/>
            <person name="Ozersky P."/>
            <person name="Bielicki L."/>
            <person name="Scott K."/>
            <person name="Holmes A."/>
            <person name="Harkins R."/>
            <person name="Harris A."/>
            <person name="Strong C.M."/>
            <person name="Hou S."/>
            <person name="Tomlinson C."/>
            <person name="Dauphin-Kohlberg S."/>
            <person name="Kozlowicz-Reilly A."/>
            <person name="Leonard S."/>
            <person name="Rohlfing T."/>
            <person name="Rock S.M."/>
            <person name="Tin-Wollam A.M."/>
            <person name="Abbott A."/>
            <person name="Minx P."/>
            <person name="Maupin R."/>
            <person name="Strowmatt C."/>
            <person name="Latreille P."/>
            <person name="Miller N."/>
            <person name="Johnson D."/>
            <person name="Murray J."/>
            <person name="Woessner J.P."/>
            <person name="Wendl M.C."/>
            <person name="Yang S.P."/>
            <person name="Schultz B.R."/>
            <person name="Wallis J.W."/>
            <person name="Spieth J."/>
            <person name="Bieri T.A."/>
            <person name="Nelson J.O."/>
            <person name="Berkowicz N."/>
            <person name="Wohldmann P.E."/>
            <person name="Cook L.L."/>
            <person name="Hickenbotham M.T."/>
            <person name="Eldred J."/>
            <person name="Williams D."/>
            <person name="Bedell J.A."/>
            <person name="Mardis E.R."/>
            <person name="Clifton S.W."/>
            <person name="Chissoe S.L."/>
            <person name="Marra M.A."/>
            <person name="Raymond C."/>
            <person name="Haugen E."/>
            <person name="Gillett W."/>
            <person name="Zhou Y."/>
            <person name="James R."/>
            <person name="Phelps K."/>
            <person name="Iadanoto S."/>
            <person name="Bubb K."/>
            <person name="Simms E."/>
            <person name="Levy R."/>
            <person name="Clendenning J."/>
            <person name="Kaul R."/>
            <person name="Kent W.J."/>
            <person name="Furey T.S."/>
            <person name="Baertsch R.A."/>
            <person name="Brent M.R."/>
            <person name="Keibler E."/>
            <person name="Flicek P."/>
            <person name="Bork P."/>
            <person name="Suyama M."/>
            <person name="Bailey J.A."/>
            <person name="Portnoy M.E."/>
            <person name="Torrents D."/>
            <person name="Chinwalla A.T."/>
            <person name="Gish W.R."/>
            <person name="Eddy S.R."/>
            <person name="McPherson J.D."/>
            <person name="Olson M.V."/>
            <person name="Eichler E.E."/>
            <person name="Green E.D."/>
            <person name="Waterston R.H."/>
            <person name="Wilson R.K."/>
        </authorList>
    </citation>
    <scope>NUCLEOTIDE SEQUENCE [LARGE SCALE GENOMIC DNA]</scope>
</reference>
<reference evidence="1 2" key="3">
    <citation type="journal article" date="2004" name="Nature">
        <title>Finishing the euchromatic sequence of the human genome.</title>
        <authorList>
            <consortium name="International Human Genome Sequencing Consortium"/>
        </authorList>
    </citation>
    <scope>NUCLEOTIDE SEQUENCE [LARGE SCALE GENOMIC DNA]</scope>
</reference>
<keyword evidence="2" id="KW-1185">Reference proteome</keyword>
<dbReference type="GeneTree" id="ENSGT00940000164280"/>
<proteinExistence type="predicted"/>
<evidence type="ECO:0000313" key="2">
    <source>
        <dbReference type="Proteomes" id="UP000005640"/>
    </source>
</evidence>
<dbReference type="PANTHER" id="PTHR46254">
    <property type="entry name" value="PROTEIN GVQW1-RELATED"/>
    <property type="match status" value="1"/>
</dbReference>
<dbReference type="EMBL" id="AC016769">
    <property type="status" value="NOT_ANNOTATED_CDS"/>
    <property type="molecule type" value="Genomic_DNA"/>
</dbReference>
<reference evidence="1" key="5">
    <citation type="submission" date="2025-09" db="UniProtKB">
        <authorList>
            <consortium name="Ensembl"/>
        </authorList>
    </citation>
    <scope>IDENTIFICATION</scope>
</reference>
<gene>
    <name evidence="1" type="primary">ZNF107</name>
</gene>
<dbReference type="EMBL" id="AC091799">
    <property type="status" value="NOT_ANNOTATED_CDS"/>
    <property type="molecule type" value="Genomic_DNA"/>
</dbReference>
<dbReference type="Ensembl" id="ENST00000360117.8">
    <property type="protein sequence ID" value="ENSP00000353234.4"/>
    <property type="gene ID" value="ENSG00000196247.13"/>
</dbReference>
<protein>
    <submittedName>
        <fullName evidence="1">Zinc finger protein 107</fullName>
    </submittedName>
</protein>
<dbReference type="PANTHER" id="PTHR46254:SF6">
    <property type="entry name" value="HIGH MOBILITY GROUP AT-HOOK 2"/>
    <property type="match status" value="1"/>
</dbReference>
<reference evidence="1 2" key="1">
    <citation type="journal article" date="2001" name="Nature">
        <title>Initial sequencing and analysis of the human genome.</title>
        <authorList>
            <consortium name="International Human Genome Sequencing Consortium"/>
            <person name="Lander E.S."/>
            <person name="Linton L.M."/>
            <person name="Birren B."/>
            <person name="Nusbaum C."/>
            <person name="Zody M.C."/>
            <person name="Baldwin J."/>
            <person name="Devon K."/>
            <person name="Dewar K."/>
            <person name="Doyle M."/>
            <person name="FitzHugh W."/>
            <person name="Funke R."/>
            <person name="Gage D."/>
            <person name="Harris K."/>
            <person name="Heaford A."/>
            <person name="Howland J."/>
            <person name="Kann L."/>
            <person name="Lehoczky J."/>
            <person name="LeVine R."/>
            <person name="McEwan P."/>
            <person name="McKernan K."/>
            <person name="Meldrim J."/>
            <person name="Mesirov J.P."/>
            <person name="Miranda C."/>
            <person name="Morris W."/>
            <person name="Naylor J."/>
            <person name="Raymond C."/>
            <person name="Rosetti M."/>
            <person name="Santos R."/>
            <person name="Sheridan A."/>
            <person name="Sougnez C."/>
            <person name="Stange-Thomann N."/>
            <person name="Stojanovic N."/>
            <person name="Subramanian A."/>
            <person name="Wyman D."/>
            <person name="Rogers J."/>
            <person name="Sulston J."/>
            <person name="Ainscough R."/>
            <person name="Beck S."/>
            <person name="Bentley D."/>
            <person name="Burton J."/>
            <person name="Clee C."/>
            <person name="Carter N."/>
            <person name="Coulson A."/>
            <person name="Deadman R."/>
            <person name="Deloukas P."/>
            <person name="Dunham A."/>
            <person name="Dunham I."/>
            <person name="Durbin R."/>
            <person name="French L."/>
            <person name="Grafham D."/>
            <person name="Gregory S."/>
            <person name="Hubbard T."/>
            <person name="Humphray S."/>
            <person name="Hunt A."/>
            <person name="Jones M."/>
            <person name="Lloyd C."/>
            <person name="McMurray A."/>
            <person name="Matthews L."/>
            <person name="Mercer S."/>
            <person name="Milne S."/>
            <person name="Mullikin J.C."/>
            <person name="Mungall A."/>
            <person name="Plumb R."/>
            <person name="Ross M."/>
            <person name="Shownkeen R."/>
            <person name="Sims S."/>
            <person name="Waterston R.H."/>
            <person name="Wilson R.K."/>
            <person name="Hillier L.W."/>
            <person name="McPherson J.D."/>
            <person name="Marra M.A."/>
            <person name="Mardis E.R."/>
            <person name="Fulton L.A."/>
            <person name="Chinwalla A.T."/>
            <person name="Pepin K.H."/>
            <person name="Gish W.R."/>
            <person name="Chissoe S.L."/>
            <person name="Wendl M.C."/>
            <person name="Delehaunty K.D."/>
            <person name="Miner T.L."/>
            <person name="Delehaunty A."/>
            <person name="Kramer J.B."/>
            <person name="Cook L.L."/>
            <person name="Fulton R.S."/>
            <person name="Johnson D.L."/>
            <person name="Minx P.J."/>
            <person name="Clifton S.W."/>
            <person name="Hawkins T."/>
            <person name="Branscomb E."/>
            <person name="Predki P."/>
            <person name="Richardson P."/>
            <person name="Wenning S."/>
            <person name="Slezak T."/>
            <person name="Doggett N."/>
            <person name="Cheng J.F."/>
            <person name="Olsen A."/>
            <person name="Lucas S."/>
            <person name="Elkin C."/>
            <person name="Uberbacher E."/>
            <person name="Frazier M."/>
            <person name="Gibbs R.A."/>
            <person name="Muzny D.M."/>
            <person name="Scherer S.E."/>
            <person name="Bouck J.B."/>
            <person name="Sodergren E.J."/>
            <person name="Worley K.C."/>
            <person name="Rives C.M."/>
            <person name="Gorrell J.H."/>
            <person name="Metzker M.L."/>
            <person name="Naylor S.L."/>
            <person name="Kucherlapati R.S."/>
            <person name="Nelson D.L."/>
            <person name="Weinstock G.M."/>
            <person name="Sakaki Y."/>
            <person name="Fujiyama A."/>
            <person name="Hattori M."/>
            <person name="Yada T."/>
            <person name="Toyoda A."/>
            <person name="Itoh T."/>
            <person name="Kawagoe C."/>
            <person name="Watanabe H."/>
            <person name="Totoki Y."/>
            <person name="Taylor T."/>
            <person name="Weissenbach J."/>
            <person name="Heilig R."/>
            <person name="Saurin W."/>
            <person name="Artiguenave F."/>
            <person name="Brottier P."/>
            <person name="Bruls T."/>
            <person name="Pelletier E."/>
            <person name="Robert C."/>
            <person name="Wincker P."/>
            <person name="Smith D.R."/>
            <person name="Doucette-Stamm L."/>
            <person name="Rubenfield M."/>
            <person name="Weinstock K."/>
            <person name="Lee H.M."/>
            <person name="Dubois J."/>
            <person name="Rosenthal A."/>
            <person name="Platzer M."/>
            <person name="Nyakatura G."/>
            <person name="Taudien S."/>
            <person name="Rump A."/>
            <person name="Yang H."/>
            <person name="Yu J."/>
            <person name="Wang J."/>
            <person name="Huang G."/>
            <person name="Gu J."/>
            <person name="Hood L."/>
            <person name="Rowen L."/>
            <person name="Madan A."/>
            <person name="Qin S."/>
            <person name="Davis R.W."/>
            <person name="Federspiel N.A."/>
            <person name="Abola A.P."/>
            <person name="Proctor M.J."/>
            <person name="Myers R.M."/>
            <person name="Schmutz J."/>
            <person name="Dickson M."/>
            <person name="Grimwood J."/>
            <person name="Cox D.R."/>
            <person name="Olson M.V."/>
            <person name="Kaul R."/>
            <person name="Raymond C."/>
            <person name="Shimizu N."/>
            <person name="Kawasaki K."/>
            <person name="Minoshima S."/>
            <person name="Evans G.A."/>
            <person name="Athanasiou M."/>
            <person name="Schultz R."/>
            <person name="Roe B.A."/>
            <person name="Chen F."/>
            <person name="Pan H."/>
            <person name="Ramser J."/>
            <person name="Lehrach H."/>
            <person name="Reinhardt R."/>
            <person name="McCombie W.R."/>
            <person name="de la Bastide M."/>
            <person name="Dedhia N."/>
            <person name="Blocker H."/>
            <person name="Hornischer K."/>
            <person name="Nordsiek G."/>
            <person name="Agarwala R."/>
            <person name="Aravind L."/>
            <person name="Bailey J.A."/>
            <person name="Bateman A."/>
            <person name="Batzoglou S."/>
            <person name="Birney E."/>
            <person name="Bork P."/>
            <person name="Brown D.G."/>
            <person name="Burge C.B."/>
            <person name="Cerutti L."/>
            <person name="Chen H.C."/>
            <person name="Church D."/>
            <person name="Clamp M."/>
            <person name="Copley R.R."/>
            <person name="Doerks T."/>
            <person name="Eddy S.R."/>
            <person name="Eichler E.E."/>
            <person name="Furey T.S."/>
            <person name="Galagan J."/>
            <person name="Gilbert J.G."/>
            <person name="Harmon C."/>
            <person name="Hayashizaki Y."/>
            <person name="Haussler D."/>
            <person name="Hermjakob H."/>
            <person name="Hokamp K."/>
            <person name="Jang W."/>
            <person name="Johnson L.S."/>
            <person name="Jones T.A."/>
            <person name="Kasif S."/>
            <person name="Kaspryzk A."/>
            <person name="Kennedy S."/>
            <person name="Kent W.J."/>
            <person name="Kitts P."/>
            <person name="Koonin E.V."/>
            <person name="Korf I."/>
            <person name="Kulp D."/>
            <person name="Lancet D."/>
            <person name="Lowe T.M."/>
            <person name="McLysaght A."/>
            <person name="Mikkelsen T."/>
            <person name="Moran J.V."/>
            <person name="Mulder N."/>
            <person name="Pollara V.J."/>
            <person name="Ponting C.P."/>
            <person name="Schuler G."/>
            <person name="Schultz J."/>
            <person name="Slater G."/>
            <person name="Smit A.F."/>
            <person name="Stupka E."/>
            <person name="Szustakowski J."/>
            <person name="Thierry-Mieg D."/>
            <person name="Thierry-Mieg J."/>
            <person name="Wagner L."/>
            <person name="Wallis J."/>
            <person name="Wheeler R."/>
            <person name="Williams A."/>
            <person name="Wolf Y.I."/>
            <person name="Wolfe K.H."/>
            <person name="Yang S.P."/>
            <person name="Yeh R.F."/>
            <person name="Collins F."/>
            <person name="Guyer M.S."/>
            <person name="Peterson J."/>
            <person name="Felsenfeld A."/>
            <person name="Wetterstrand K.A."/>
            <person name="Patrinos A."/>
            <person name="Morgan M.J."/>
            <person name="de Jong P."/>
            <person name="Catanese J.J."/>
            <person name="Osoegawa K."/>
            <person name="Shizuya H."/>
            <person name="Choi S."/>
            <person name="Chen Y.J."/>
        </authorList>
    </citation>
    <scope>NUCLEOTIDE SEQUENCE [LARGE SCALE GENOMIC DNA]</scope>
</reference>
<dbReference type="Ensembl" id="ENST00000360117.8">
    <property type="protein sequence ID" value="ENSP00000353234.4"/>
    <property type="gene ID" value="ENSG00000196247.14"/>
</dbReference>
<dbReference type="HOGENOM" id="CLU_002678_69_7_1"/>
<dbReference type="OpenTargets" id="ENSG00000196247"/>
<name>C9JSF9_HUMAN</name>
<dbReference type="ProteomicsDB" id="11478"/>
<accession>C9JSF9</accession>
<dbReference type="ExpressionAtlas" id="C9JSF9">
    <property type="expression patterns" value="baseline and differential"/>
</dbReference>
<dbReference type="VEuPathDB" id="HostDB:ENSG00000196247"/>
<organism evidence="1 2">
    <name type="scientific">Homo sapiens</name>
    <name type="common">Human</name>
    <dbReference type="NCBI Taxonomy" id="9606"/>
    <lineage>
        <taxon>Eukaryota</taxon>
        <taxon>Metazoa</taxon>
        <taxon>Chordata</taxon>
        <taxon>Craniata</taxon>
        <taxon>Vertebrata</taxon>
        <taxon>Euteleostomi</taxon>
        <taxon>Mammalia</taxon>
        <taxon>Eutheria</taxon>
        <taxon>Euarchontoglires</taxon>
        <taxon>Primates</taxon>
        <taxon>Haplorrhini</taxon>
        <taxon>Catarrhini</taxon>
        <taxon>Hominidae</taxon>
        <taxon>Homo</taxon>
    </lineage>
</organism>